<dbReference type="CDD" id="cd09898">
    <property type="entry name" value="H3TH_53EXO"/>
    <property type="match status" value="1"/>
</dbReference>
<dbReference type="KEGG" id="acan:ACA1_184680"/>
<dbReference type="SUPFAM" id="SSF53098">
    <property type="entry name" value="Ribonuclease H-like"/>
    <property type="match status" value="1"/>
</dbReference>
<dbReference type="Pfam" id="PF02739">
    <property type="entry name" value="5_3_exonuc_N"/>
    <property type="match status" value="1"/>
</dbReference>
<dbReference type="InterPro" id="IPR002298">
    <property type="entry name" value="DNA_polymerase_A"/>
</dbReference>
<evidence type="ECO:0000313" key="11">
    <source>
        <dbReference type="EMBL" id="ELR20315.1"/>
    </source>
</evidence>
<dbReference type="AlphaFoldDB" id="L8H556"/>
<dbReference type="GO" id="GO:0008409">
    <property type="term" value="F:5'-3' exonuclease activity"/>
    <property type="evidence" value="ECO:0007669"/>
    <property type="project" value="InterPro"/>
</dbReference>
<dbReference type="GeneID" id="14921165"/>
<dbReference type="FunFam" id="1.10.150.20:FF:000003">
    <property type="entry name" value="DNA polymerase I"/>
    <property type="match status" value="1"/>
</dbReference>
<dbReference type="SUPFAM" id="SSF88723">
    <property type="entry name" value="PIN domain-like"/>
    <property type="match status" value="1"/>
</dbReference>
<dbReference type="SUPFAM" id="SSF47807">
    <property type="entry name" value="5' to 3' exonuclease, C-terminal subdomain"/>
    <property type="match status" value="1"/>
</dbReference>
<dbReference type="InterPro" id="IPR002562">
    <property type="entry name" value="3'-5'_exonuclease_dom"/>
</dbReference>
<dbReference type="CDD" id="cd09859">
    <property type="entry name" value="PIN_53EXO"/>
    <property type="match status" value="1"/>
</dbReference>
<dbReference type="OrthoDB" id="275278at2759"/>
<keyword evidence="2" id="KW-0548">Nucleotidyltransferase</keyword>
<feature type="region of interest" description="Disordered" evidence="8">
    <location>
        <begin position="290"/>
        <end position="321"/>
    </location>
</feature>
<dbReference type="InterPro" id="IPR002421">
    <property type="entry name" value="5-3_exonuclease"/>
</dbReference>
<dbReference type="Gene3D" id="3.40.50.1010">
    <property type="entry name" value="5'-nuclease"/>
    <property type="match status" value="1"/>
</dbReference>
<dbReference type="InterPro" id="IPR020045">
    <property type="entry name" value="DNA_polI_H3TH"/>
</dbReference>
<dbReference type="RefSeq" id="XP_004342509.1">
    <property type="nucleotide sequence ID" value="XM_004342460.1"/>
</dbReference>
<evidence type="ECO:0000256" key="2">
    <source>
        <dbReference type="ARBA" id="ARBA00022695"/>
    </source>
</evidence>
<evidence type="ECO:0000256" key="1">
    <source>
        <dbReference type="ARBA" id="ARBA00022679"/>
    </source>
</evidence>
<keyword evidence="11" id="KW-0378">Hydrolase</keyword>
<keyword evidence="4" id="KW-0227">DNA damage</keyword>
<dbReference type="GO" id="GO:0006261">
    <property type="term" value="P:DNA-templated DNA replication"/>
    <property type="evidence" value="ECO:0007669"/>
    <property type="project" value="InterPro"/>
</dbReference>
<dbReference type="Gene3D" id="3.30.70.370">
    <property type="match status" value="1"/>
</dbReference>
<dbReference type="GO" id="GO:0006302">
    <property type="term" value="P:double-strand break repair"/>
    <property type="evidence" value="ECO:0007669"/>
    <property type="project" value="TreeGrafter"/>
</dbReference>
<keyword evidence="3" id="KW-0235">DNA replication</keyword>
<reference evidence="11 12" key="1">
    <citation type="journal article" date="2013" name="Genome Biol.">
        <title>Genome of Acanthamoeba castellanii highlights extensive lateral gene transfer and early evolution of tyrosine kinase signaling.</title>
        <authorList>
            <person name="Clarke M."/>
            <person name="Lohan A.J."/>
            <person name="Liu B."/>
            <person name="Lagkouvardos I."/>
            <person name="Roy S."/>
            <person name="Zafar N."/>
            <person name="Bertelli C."/>
            <person name="Schilde C."/>
            <person name="Kianianmomeni A."/>
            <person name="Burglin T.R."/>
            <person name="Frech C."/>
            <person name="Turcotte B."/>
            <person name="Kopec K.O."/>
            <person name="Synnott J.M."/>
            <person name="Choo C."/>
            <person name="Paponov I."/>
            <person name="Finkler A."/>
            <person name="Soon Heng Tan C."/>
            <person name="Hutchins A.P."/>
            <person name="Weinmeier T."/>
            <person name="Rattei T."/>
            <person name="Chu J.S."/>
            <person name="Gimenez G."/>
            <person name="Irimia M."/>
            <person name="Rigden D.J."/>
            <person name="Fitzpatrick D.A."/>
            <person name="Lorenzo-Morales J."/>
            <person name="Bateman A."/>
            <person name="Chiu C.H."/>
            <person name="Tang P."/>
            <person name="Hegemann P."/>
            <person name="Fromm H."/>
            <person name="Raoult D."/>
            <person name="Greub G."/>
            <person name="Miranda-Saavedra D."/>
            <person name="Chen N."/>
            <person name="Nash P."/>
            <person name="Ginger M.L."/>
            <person name="Horn M."/>
            <person name="Schaap P."/>
            <person name="Caler L."/>
            <person name="Loftus B."/>
        </authorList>
    </citation>
    <scope>NUCLEOTIDE SEQUENCE [LARGE SCALE GENOMIC DNA]</scope>
    <source>
        <strain evidence="11 12">Neff</strain>
    </source>
</reference>
<dbReference type="SMART" id="SM00482">
    <property type="entry name" value="POLAc"/>
    <property type="match status" value="1"/>
</dbReference>
<dbReference type="EMBL" id="KB007920">
    <property type="protein sequence ID" value="ELR20315.1"/>
    <property type="molecule type" value="Genomic_DNA"/>
</dbReference>
<dbReference type="Pfam" id="PF01612">
    <property type="entry name" value="DNA_pol_A_exo1"/>
    <property type="match status" value="1"/>
</dbReference>
<dbReference type="InterPro" id="IPR008918">
    <property type="entry name" value="HhH2"/>
</dbReference>
<dbReference type="GO" id="GO:0003887">
    <property type="term" value="F:DNA-directed DNA polymerase activity"/>
    <property type="evidence" value="ECO:0007669"/>
    <property type="project" value="UniProtKB-KW"/>
</dbReference>
<keyword evidence="12" id="KW-1185">Reference proteome</keyword>
<keyword evidence="5" id="KW-0239">DNA-directed DNA polymerase</keyword>
<dbReference type="SMART" id="SM00279">
    <property type="entry name" value="HhH2"/>
    <property type="match status" value="1"/>
</dbReference>
<dbReference type="PANTHER" id="PTHR10133">
    <property type="entry name" value="DNA POLYMERASE I"/>
    <property type="match status" value="1"/>
</dbReference>
<dbReference type="InterPro" id="IPR029060">
    <property type="entry name" value="PIN-like_dom_sf"/>
</dbReference>
<dbReference type="InterPro" id="IPR036397">
    <property type="entry name" value="RNaseH_sf"/>
</dbReference>
<dbReference type="GO" id="GO:0003677">
    <property type="term" value="F:DNA binding"/>
    <property type="evidence" value="ECO:0007669"/>
    <property type="project" value="UniProtKB-KW"/>
</dbReference>
<evidence type="ECO:0000259" key="10">
    <source>
        <dbReference type="SMART" id="SM00482"/>
    </source>
</evidence>
<dbReference type="GO" id="GO:0008408">
    <property type="term" value="F:3'-5' exonuclease activity"/>
    <property type="evidence" value="ECO:0007669"/>
    <property type="project" value="InterPro"/>
</dbReference>
<dbReference type="InterPro" id="IPR012337">
    <property type="entry name" value="RNaseH-like_sf"/>
</dbReference>
<dbReference type="CDD" id="cd08640">
    <property type="entry name" value="DNA_pol_A_plastid_like"/>
    <property type="match status" value="1"/>
</dbReference>
<dbReference type="OMA" id="IAQEWVQ"/>
<dbReference type="STRING" id="1257118.L8H556"/>
<feature type="domain" description="5'-3' exonuclease" evidence="9">
    <location>
        <begin position="1"/>
        <end position="259"/>
    </location>
</feature>
<dbReference type="FunFam" id="1.10.150.20:FF:000034">
    <property type="entry name" value="DNA polymerase I"/>
    <property type="match status" value="1"/>
</dbReference>
<dbReference type="InterPro" id="IPR020046">
    <property type="entry name" value="5-3_exonucl_a-hlix_arch_N"/>
</dbReference>
<evidence type="ECO:0000313" key="12">
    <source>
        <dbReference type="Proteomes" id="UP000011083"/>
    </source>
</evidence>
<dbReference type="SMART" id="SM00475">
    <property type="entry name" value="53EXOc"/>
    <property type="match status" value="1"/>
</dbReference>
<keyword evidence="1" id="KW-0808">Transferase</keyword>
<protein>
    <submittedName>
        <fullName evidence="11">5'3' exonuclease, SAM domain containing protein</fullName>
    </submittedName>
</protein>
<dbReference type="PANTHER" id="PTHR10133:SF27">
    <property type="entry name" value="DNA POLYMERASE NU"/>
    <property type="match status" value="1"/>
</dbReference>
<dbReference type="Gene3D" id="3.30.420.10">
    <property type="entry name" value="Ribonuclease H-like superfamily/Ribonuclease H"/>
    <property type="match status" value="1"/>
</dbReference>
<evidence type="ECO:0000256" key="7">
    <source>
        <dbReference type="ARBA" id="ARBA00023204"/>
    </source>
</evidence>
<dbReference type="InterPro" id="IPR001098">
    <property type="entry name" value="DNA-dir_DNA_pol_A_palm_dom"/>
</dbReference>
<accession>L8H556</accession>
<evidence type="ECO:0000256" key="5">
    <source>
        <dbReference type="ARBA" id="ARBA00022932"/>
    </source>
</evidence>
<keyword evidence="6" id="KW-0238">DNA-binding</keyword>
<proteinExistence type="predicted"/>
<evidence type="ECO:0000256" key="6">
    <source>
        <dbReference type="ARBA" id="ARBA00023125"/>
    </source>
</evidence>
<dbReference type="PRINTS" id="PR00868">
    <property type="entry name" value="DNAPOLI"/>
</dbReference>
<keyword evidence="7" id="KW-0234">DNA repair</keyword>
<evidence type="ECO:0000256" key="8">
    <source>
        <dbReference type="SAM" id="MobiDB-lite"/>
    </source>
</evidence>
<sequence>MPHTILIDGSFLTHRAYHTPIAEMTNGAGVAVTALFSYTRSMLKMLQDPHFRADYIGVFVDSGPSFRKQLYGEYKAHRSAPSAELRKQFPLVADATRALGIETIKAEGMEADDLIACYAKVAQAQGHRVTIISRDKDLMQLVGPTVKLYDPVGKKTFDEAEVRKKFQVEPRQVRDVLALMGDDGDNVPGVPGIGPKTAAALISEFNSVEELLANTAKITNKKRRQLIEEHVDTIRRALALVELRHDIPMPVLLEDLQRQPINRDKFLAFLREHSFGSIISKLDKICPPTAAEQAAEAAPRTSSTRGRPRLDNPTQEAVQAPPAPLSVAVALKRPKVEIEGVTIVDTPEEARRVLRILRSPGVRERYHACDTEAIKIEVKHQSPYNYGEVICASVYCGPDVDFGTGPNLWIDNMDDARGVLDLFKEYFEDEGIKKVWHNYSFDRAMMWRHGIDVKGFGGDTIHMARLWDAARTSVGKKYSLEALTGELLEGETKRSIKEIFGRNKVLKDGTLGKEIVAGMEALNNWIYYSTYDTRGTYELRDKLEDQLREMPWVYEGKKALPGANRTMWDYYQNYWLPFGEVLTDMEREGIKVNVDYLAEIEQVAVAEGKKHQIRFKEWASEYCQDARYMNPTSDAQKQQLFFAPCKNLKTDDMMPAERLFDIENDEGIPDPVTGKVKKKRQIRISGFGLPAIAHTGAGWPAAGAEVLKQLAGKPFDNPPKYGVAYKAFSEGEAGAEACQAIDSLVKMSSIDTLLSNFIVPLQHEVDPNNRIHASLNINTETGRLSCRRPNLQNQPALEKDIFKIRSSFTCEKGNKLIVADYGQLELRLLAHMTKCRSMIDAFQKGGDFHSRTALGMYSHVQEAIQKGEVLLEWGGEGKPPVPLLKDIFATERKRAKTLNFSIAYGKTAMGLSKDWGVSLQEAKDTLQRWYSDRPEVLQWQENTIRTARKTGYTKTLMGRYRPLPDISHSKPMMRGHAERAAINTPIQGGAADIVINAMVLAHHDELLRRWGWKMILQVHDELMLEGPAESAEEALARLIEVMQNPMPEGEELLVELAVDGKAGSTWYEAK</sequence>
<evidence type="ECO:0000256" key="4">
    <source>
        <dbReference type="ARBA" id="ARBA00022763"/>
    </source>
</evidence>
<name>L8H556_ACACF</name>
<dbReference type="Pfam" id="PF00476">
    <property type="entry name" value="DNA_pol_A"/>
    <property type="match status" value="2"/>
</dbReference>
<feature type="domain" description="DNA-directed DNA polymerase family A palm" evidence="10">
    <location>
        <begin position="802"/>
        <end position="1030"/>
    </location>
</feature>
<keyword evidence="11" id="KW-0540">Nuclease</keyword>
<dbReference type="Gene3D" id="1.10.150.20">
    <property type="entry name" value="5' to 3' exonuclease, C-terminal subdomain"/>
    <property type="match status" value="2"/>
</dbReference>
<gene>
    <name evidence="11" type="ORF">ACA1_184680</name>
</gene>
<dbReference type="Gene3D" id="1.20.1060.10">
    <property type="entry name" value="Taq DNA Polymerase, Chain T, domain 4"/>
    <property type="match status" value="1"/>
</dbReference>
<dbReference type="SUPFAM" id="SSF56672">
    <property type="entry name" value="DNA/RNA polymerases"/>
    <property type="match status" value="1"/>
</dbReference>
<dbReference type="Proteomes" id="UP000011083">
    <property type="component" value="Unassembled WGS sequence"/>
</dbReference>
<keyword evidence="11" id="KW-0269">Exonuclease</keyword>
<dbReference type="VEuPathDB" id="AmoebaDB:ACA1_184680"/>
<dbReference type="Pfam" id="PF01367">
    <property type="entry name" value="5_3_exonuc"/>
    <property type="match status" value="1"/>
</dbReference>
<evidence type="ECO:0000256" key="3">
    <source>
        <dbReference type="ARBA" id="ARBA00022705"/>
    </source>
</evidence>
<dbReference type="InterPro" id="IPR036279">
    <property type="entry name" value="5-3_exonuclease_C_sf"/>
</dbReference>
<dbReference type="InterPro" id="IPR043502">
    <property type="entry name" value="DNA/RNA_pol_sf"/>
</dbReference>
<organism evidence="11 12">
    <name type="scientific">Acanthamoeba castellanii (strain ATCC 30010 / Neff)</name>
    <dbReference type="NCBI Taxonomy" id="1257118"/>
    <lineage>
        <taxon>Eukaryota</taxon>
        <taxon>Amoebozoa</taxon>
        <taxon>Discosea</taxon>
        <taxon>Longamoebia</taxon>
        <taxon>Centramoebida</taxon>
        <taxon>Acanthamoebidae</taxon>
        <taxon>Acanthamoeba</taxon>
    </lineage>
</organism>
<evidence type="ECO:0000259" key="9">
    <source>
        <dbReference type="SMART" id="SM00475"/>
    </source>
</evidence>